<dbReference type="Gene3D" id="3.40.50.300">
    <property type="entry name" value="P-loop containing nucleotide triphosphate hydrolases"/>
    <property type="match status" value="1"/>
</dbReference>
<dbReference type="Pfam" id="PF00350">
    <property type="entry name" value="Dynamin_N"/>
    <property type="match status" value="1"/>
</dbReference>
<feature type="domain" description="Dynamin N-terminal" evidence="6">
    <location>
        <begin position="53"/>
        <end position="227"/>
    </location>
</feature>
<organism evidence="7 8">
    <name type="scientific">Planococcus massiliensis</name>
    <dbReference type="NCBI Taxonomy" id="1499687"/>
    <lineage>
        <taxon>Bacteria</taxon>
        <taxon>Bacillati</taxon>
        <taxon>Bacillota</taxon>
        <taxon>Bacilli</taxon>
        <taxon>Bacillales</taxon>
        <taxon>Caryophanaceae</taxon>
        <taxon>Planococcus</taxon>
    </lineage>
</organism>
<evidence type="ECO:0000256" key="1">
    <source>
        <dbReference type="ARBA" id="ARBA00004370"/>
    </source>
</evidence>
<gene>
    <name evidence="7" type="ORF">BN1080_00961</name>
</gene>
<sequence>MMGISLDEYKKNRTILINQIDEYTEILSEMKLEDEYEKMTNYKREVLTNNFQLVVVGEFSRGKSTFINALLGEKILPSSAKPTTTILNKIVYNADSLIKLHFHYEKSPAQIITDSDFASLIAPMDPVQGDSFSEKEYETRVDYLKTIQYAEIGRDLEICKSGVEIIDTPGTNDLDPVREQITNTIIPKSDAAILLLSAVKILSESELSLLRDRLLANDIQKIFIVVNFKDALESKEDEEKVRTFAYEHLKDILNDPRIYMVSAKQALNARRKEKGEQVKSPRGRPITVWDFEETGFMELEKSLEEFLQYERGAIKLLKPLQRLSMSINELNNKHIAFEKKVLNAKVVNLKEKVKNFRPKVKQAEKSGAETLKKISREIKKEEDSFIEWYRRELQKITETAMETFDQFRHIEIHEISSRIEAAIAPLEKAIFESKKTKIMDIAINSVKRGTKDFSEQWGILEDDLLNLTEPTDDESLYPKIYKEKSNQPSIFDEIYDELGQAWTNSNSLLGQVGIGIGYVANTLAYGITSLFKWGLSIWTGDDEKSRFRADLSNQFNLSNKQKAISAKVEYESISLGIQKKYKAIVKQQVKQVELQLEQLLKTTGLEENEIKKRLEIIKRREYRLRDISSTLESLNDKVNQQSKGKVGVS</sequence>
<evidence type="ECO:0000313" key="8">
    <source>
        <dbReference type="Proteomes" id="UP000043699"/>
    </source>
</evidence>
<dbReference type="CDD" id="cd09912">
    <property type="entry name" value="DLP_2"/>
    <property type="match status" value="1"/>
</dbReference>
<dbReference type="SUPFAM" id="SSF52540">
    <property type="entry name" value="P-loop containing nucleoside triphosphate hydrolases"/>
    <property type="match status" value="1"/>
</dbReference>
<keyword evidence="5" id="KW-0472">Membrane</keyword>
<dbReference type="InterPro" id="IPR027094">
    <property type="entry name" value="Mitofusin_fam"/>
</dbReference>
<accession>A0A098EL91</accession>
<dbReference type="GO" id="GO:0003924">
    <property type="term" value="F:GTPase activity"/>
    <property type="evidence" value="ECO:0007669"/>
    <property type="project" value="InterPro"/>
</dbReference>
<evidence type="ECO:0000256" key="5">
    <source>
        <dbReference type="ARBA" id="ARBA00023136"/>
    </source>
</evidence>
<evidence type="ECO:0000256" key="4">
    <source>
        <dbReference type="ARBA" id="ARBA00023134"/>
    </source>
</evidence>
<keyword evidence="8" id="KW-1185">Reference proteome</keyword>
<dbReference type="OrthoDB" id="435796at2"/>
<dbReference type="EMBL" id="CCXS01000001">
    <property type="protein sequence ID" value="CEG22041.1"/>
    <property type="molecule type" value="Genomic_DNA"/>
</dbReference>
<dbReference type="AlphaFoldDB" id="A0A098EL91"/>
<dbReference type="InterPro" id="IPR045063">
    <property type="entry name" value="Dynamin_N"/>
</dbReference>
<keyword evidence="3" id="KW-0378">Hydrolase</keyword>
<dbReference type="PANTHER" id="PTHR10465:SF0">
    <property type="entry name" value="SARCALUMENIN"/>
    <property type="match status" value="1"/>
</dbReference>
<evidence type="ECO:0000259" key="6">
    <source>
        <dbReference type="Pfam" id="PF00350"/>
    </source>
</evidence>
<keyword evidence="2" id="KW-0547">Nucleotide-binding</keyword>
<reference evidence="7 8" key="1">
    <citation type="submission" date="2014-09" db="EMBL/GenBank/DDBJ databases">
        <authorList>
            <person name="Urmite Genomes Urmite Genomes"/>
        </authorList>
    </citation>
    <scope>NUCLEOTIDE SEQUENCE [LARGE SCALE GENOMIC DNA]</scope>
    <source>
        <strain evidence="7 8">ES2</strain>
    </source>
</reference>
<comment type="subcellular location">
    <subcellularLocation>
        <location evidence="1">Membrane</location>
    </subcellularLocation>
</comment>
<name>A0A098EL91_9BACL</name>
<dbReference type="Proteomes" id="UP000043699">
    <property type="component" value="Unassembled WGS sequence"/>
</dbReference>
<evidence type="ECO:0000256" key="2">
    <source>
        <dbReference type="ARBA" id="ARBA00022741"/>
    </source>
</evidence>
<dbReference type="PANTHER" id="PTHR10465">
    <property type="entry name" value="TRANSMEMBRANE GTPASE FZO1"/>
    <property type="match status" value="1"/>
</dbReference>
<evidence type="ECO:0000256" key="3">
    <source>
        <dbReference type="ARBA" id="ARBA00022801"/>
    </source>
</evidence>
<dbReference type="GO" id="GO:0005525">
    <property type="term" value="F:GTP binding"/>
    <property type="evidence" value="ECO:0007669"/>
    <property type="project" value="UniProtKB-KW"/>
</dbReference>
<dbReference type="STRING" id="1499687.BN1080_00961"/>
<evidence type="ECO:0000313" key="7">
    <source>
        <dbReference type="EMBL" id="CEG22041.1"/>
    </source>
</evidence>
<dbReference type="GO" id="GO:0016020">
    <property type="term" value="C:membrane"/>
    <property type="evidence" value="ECO:0007669"/>
    <property type="project" value="UniProtKB-SubCell"/>
</dbReference>
<dbReference type="InterPro" id="IPR027417">
    <property type="entry name" value="P-loop_NTPase"/>
</dbReference>
<protein>
    <submittedName>
        <fullName evidence="7">Bacterial dynamin-like protein</fullName>
    </submittedName>
</protein>
<proteinExistence type="predicted"/>
<keyword evidence="4" id="KW-0342">GTP-binding</keyword>